<dbReference type="CDD" id="cd02440">
    <property type="entry name" value="AdoMet_MTases"/>
    <property type="match status" value="1"/>
</dbReference>
<dbReference type="PANTHER" id="PTHR43861:SF1">
    <property type="entry name" value="TRANS-ACONITATE 2-METHYLTRANSFERASE"/>
    <property type="match status" value="1"/>
</dbReference>
<dbReference type="GO" id="GO:0032259">
    <property type="term" value="P:methylation"/>
    <property type="evidence" value="ECO:0007669"/>
    <property type="project" value="UniProtKB-KW"/>
</dbReference>
<dbReference type="GO" id="GO:0008168">
    <property type="term" value="F:methyltransferase activity"/>
    <property type="evidence" value="ECO:0007669"/>
    <property type="project" value="UniProtKB-KW"/>
</dbReference>
<dbReference type="InterPro" id="IPR041698">
    <property type="entry name" value="Methyltransf_25"/>
</dbReference>
<dbReference type="AlphaFoldDB" id="A0A9X9T8A2"/>
<evidence type="ECO:0000259" key="3">
    <source>
        <dbReference type="Pfam" id="PF13649"/>
    </source>
</evidence>
<feature type="domain" description="Methyltransferase" evidence="3">
    <location>
        <begin position="47"/>
        <end position="144"/>
    </location>
</feature>
<dbReference type="Pfam" id="PF13649">
    <property type="entry name" value="Methyltransf_25"/>
    <property type="match status" value="1"/>
</dbReference>
<reference evidence="4" key="1">
    <citation type="submission" date="2022-11" db="EMBL/GenBank/DDBJ databases">
        <title>Complete genome sequence of Methanogenium organophilum DSM 3596.</title>
        <authorList>
            <person name="Chen S.-C."/>
            <person name="Lai S.-J."/>
            <person name="You Y.-T."/>
        </authorList>
    </citation>
    <scope>NUCLEOTIDE SEQUENCE</scope>
    <source>
        <strain evidence="4">DSM 3596</strain>
    </source>
</reference>
<dbReference type="EMBL" id="CP113361">
    <property type="protein sequence ID" value="WAI01495.1"/>
    <property type="molecule type" value="Genomic_DNA"/>
</dbReference>
<dbReference type="Proteomes" id="UP001163096">
    <property type="component" value="Chromosome"/>
</dbReference>
<evidence type="ECO:0000256" key="1">
    <source>
        <dbReference type="ARBA" id="ARBA00022603"/>
    </source>
</evidence>
<dbReference type="Gene3D" id="3.40.50.150">
    <property type="entry name" value="Vaccinia Virus protein VP39"/>
    <property type="match status" value="1"/>
</dbReference>
<keyword evidence="2" id="KW-0808">Transferase</keyword>
<keyword evidence="5" id="KW-1185">Reference proteome</keyword>
<protein>
    <submittedName>
        <fullName evidence="4">Class I SAM-dependent methyltransferase</fullName>
    </submittedName>
</protein>
<dbReference type="PANTHER" id="PTHR43861">
    <property type="entry name" value="TRANS-ACONITATE 2-METHYLTRANSFERASE-RELATED"/>
    <property type="match status" value="1"/>
</dbReference>
<accession>A0A9X9T8A2</accession>
<evidence type="ECO:0000256" key="2">
    <source>
        <dbReference type="ARBA" id="ARBA00022679"/>
    </source>
</evidence>
<proteinExistence type="predicted"/>
<keyword evidence="1 4" id="KW-0489">Methyltransferase</keyword>
<evidence type="ECO:0000313" key="4">
    <source>
        <dbReference type="EMBL" id="WAI01495.1"/>
    </source>
</evidence>
<sequence length="193" mass="21593">MNERSSDMEHDRVCPASHAGHLDSLIRRLIQSPKRITDRFIGEGDTVIDIGCGPGFFSCPMVRMVGHCGNVIAIDLQEEMLSILREKADKEGLSSIIEPRKAELDTLNIGCRVEADFALAFYVMHELPDIETALHEIYEALLPGARMLIAEPTMHVSEREFDETCRLADVAGFVLVEKPHILFSRSVVLEKMS</sequence>
<dbReference type="KEGG" id="mou:OU421_01085"/>
<name>A0A9X9T8A2_METOG</name>
<dbReference type="RefSeq" id="WP_268186730.1">
    <property type="nucleotide sequence ID" value="NZ_CP113361.1"/>
</dbReference>
<gene>
    <name evidence="4" type="ORF">OU421_01085</name>
</gene>
<dbReference type="GeneID" id="76833653"/>
<dbReference type="SUPFAM" id="SSF53335">
    <property type="entry name" value="S-adenosyl-L-methionine-dependent methyltransferases"/>
    <property type="match status" value="1"/>
</dbReference>
<evidence type="ECO:0000313" key="5">
    <source>
        <dbReference type="Proteomes" id="UP001163096"/>
    </source>
</evidence>
<dbReference type="InterPro" id="IPR029063">
    <property type="entry name" value="SAM-dependent_MTases_sf"/>
</dbReference>
<organism evidence="4 5">
    <name type="scientific">Methanogenium organophilum</name>
    <dbReference type="NCBI Taxonomy" id="2199"/>
    <lineage>
        <taxon>Archaea</taxon>
        <taxon>Methanobacteriati</taxon>
        <taxon>Methanobacteriota</taxon>
        <taxon>Stenosarchaea group</taxon>
        <taxon>Methanomicrobia</taxon>
        <taxon>Methanomicrobiales</taxon>
        <taxon>Methanomicrobiaceae</taxon>
        <taxon>Methanogenium</taxon>
    </lineage>
</organism>